<dbReference type="Gene3D" id="1.10.510.10">
    <property type="entry name" value="Transferase(Phosphotransferase) domain 1"/>
    <property type="match status" value="1"/>
</dbReference>
<dbReference type="InterPro" id="IPR011009">
    <property type="entry name" value="Kinase-like_dom_sf"/>
</dbReference>
<evidence type="ECO:0008006" key="2">
    <source>
        <dbReference type="Google" id="ProtNLM"/>
    </source>
</evidence>
<dbReference type="SUPFAM" id="SSF56112">
    <property type="entry name" value="Protein kinase-like (PK-like)"/>
    <property type="match status" value="1"/>
</dbReference>
<reference evidence="1" key="1">
    <citation type="journal article" date="2020" name="Nature">
        <title>Giant virus diversity and host interactions through global metagenomics.</title>
        <authorList>
            <person name="Schulz F."/>
            <person name="Roux S."/>
            <person name="Paez-Espino D."/>
            <person name="Jungbluth S."/>
            <person name="Walsh D.A."/>
            <person name="Denef V.J."/>
            <person name="McMahon K.D."/>
            <person name="Konstantinidis K.T."/>
            <person name="Eloe-Fadrosh E.A."/>
            <person name="Kyrpides N.C."/>
            <person name="Woyke T."/>
        </authorList>
    </citation>
    <scope>NUCLEOTIDE SEQUENCE</scope>
    <source>
        <strain evidence="1">GVMAG-M-3300024258-14</strain>
    </source>
</reference>
<dbReference type="AlphaFoldDB" id="A0A6C0IMQ3"/>
<organism evidence="1">
    <name type="scientific">viral metagenome</name>
    <dbReference type="NCBI Taxonomy" id="1070528"/>
    <lineage>
        <taxon>unclassified sequences</taxon>
        <taxon>metagenomes</taxon>
        <taxon>organismal metagenomes</taxon>
    </lineage>
</organism>
<sequence>MPITKKKCFSKCRKRTEKDCGPNMCKYIKGKKYQYCRLGYKYKLNEKCNITRRKRKTKLTKKQARLKINEFLNKTKKNKNNKSTNNKLAANKIQKFMKKNRMKIKSRFLQSICSDSGVCLAFGNKSNEIKEFFDNFTGFKYAKDTMKQIGSPSANGFVNEVTYIREKYTSHSIIKSAANSRADNLFYEYLCGLVINSWCGRFPCFLETYGLYGYANESTWEKVKDNKTTSTDALESYMILLNDKRININSRDWNFLFLLEHSCLSSKYIAIMIQHIKNAKTLNDFLKESKNKKIFVNNQLVAILFQVYFALYVLKDNFTHYDLHGNNVLIYKPNENGYIHYHYVLSNGDTISFKSPYMAKIIDYGRSYFKNESNNDFNSANMYNEICKEKECGDCGENVGYSWLSRSGSLRRQYFIHSIFSNQSHDLRLLYNLKEDFKYYSLNLKMYKNPNSLYFSIINKLKYSAPMGTREMKNNGYPGSIQTVYDAFKGLSDLILRPEFIEYNETETNGLVKIGDLYIYENNRPMRFTN</sequence>
<accession>A0A6C0IMQ3</accession>
<name>A0A6C0IMQ3_9ZZZZ</name>
<proteinExistence type="predicted"/>
<protein>
    <recommendedName>
        <fullName evidence="2">Protein kinase domain-containing protein</fullName>
    </recommendedName>
</protein>
<evidence type="ECO:0000313" key="1">
    <source>
        <dbReference type="EMBL" id="QHT94099.1"/>
    </source>
</evidence>
<dbReference type="EMBL" id="MN740214">
    <property type="protein sequence ID" value="QHT94099.1"/>
    <property type="molecule type" value="Genomic_DNA"/>
</dbReference>